<proteinExistence type="inferred from homology"/>
<accession>A0ABV7WA35</accession>
<dbReference type="RefSeq" id="WP_382178395.1">
    <property type="nucleotide sequence ID" value="NZ_JBHRXX010000009.1"/>
</dbReference>
<keyword evidence="5 7" id="KW-1133">Transmembrane helix</keyword>
<reference evidence="9" key="1">
    <citation type="journal article" date="2019" name="Int. J. Syst. Evol. Microbiol.">
        <title>The Global Catalogue of Microorganisms (GCM) 10K type strain sequencing project: providing services to taxonomists for standard genome sequencing and annotation.</title>
        <authorList>
            <consortium name="The Broad Institute Genomics Platform"/>
            <consortium name="The Broad Institute Genome Sequencing Center for Infectious Disease"/>
            <person name="Wu L."/>
            <person name="Ma J."/>
        </authorList>
    </citation>
    <scope>NUCLEOTIDE SEQUENCE [LARGE SCALE GENOMIC DNA]</scope>
    <source>
        <strain evidence="9">KCTC 42501</strain>
    </source>
</reference>
<organism evidence="8 9">
    <name type="scientific">Hydrogenophaga luteola</name>
    <dbReference type="NCBI Taxonomy" id="1591122"/>
    <lineage>
        <taxon>Bacteria</taxon>
        <taxon>Pseudomonadati</taxon>
        <taxon>Pseudomonadota</taxon>
        <taxon>Betaproteobacteria</taxon>
        <taxon>Burkholderiales</taxon>
        <taxon>Comamonadaceae</taxon>
        <taxon>Hydrogenophaga</taxon>
    </lineage>
</organism>
<sequence length="83" mass="8418">MMSILGTLFIGLIAGLVARMLKPGDDSMGWIMTSLLGVAGSFLASYAGAALGLYAPGQPAGFIASVVGAIVLLMVYGLLKKKA</sequence>
<protein>
    <submittedName>
        <fullName evidence="8">GlsB/YeaQ/YmgE family stress response membrane protein</fullName>
    </submittedName>
</protein>
<gene>
    <name evidence="8" type="ORF">ACFOPI_21135</name>
</gene>
<dbReference type="PANTHER" id="PTHR33884">
    <property type="entry name" value="UPF0410 PROTEIN YMGE"/>
    <property type="match status" value="1"/>
</dbReference>
<dbReference type="EMBL" id="JBHRXX010000009">
    <property type="protein sequence ID" value="MFC3686108.1"/>
    <property type="molecule type" value="Genomic_DNA"/>
</dbReference>
<dbReference type="InterPro" id="IPR007341">
    <property type="entry name" value="Transgly_assoc"/>
</dbReference>
<evidence type="ECO:0000256" key="4">
    <source>
        <dbReference type="ARBA" id="ARBA00022692"/>
    </source>
</evidence>
<keyword evidence="6 7" id="KW-0472">Membrane</keyword>
<keyword evidence="9" id="KW-1185">Reference proteome</keyword>
<comment type="similarity">
    <text evidence="2">Belongs to the UPF0410 family.</text>
</comment>
<evidence type="ECO:0000256" key="6">
    <source>
        <dbReference type="ARBA" id="ARBA00023136"/>
    </source>
</evidence>
<dbReference type="Proteomes" id="UP001595729">
    <property type="component" value="Unassembled WGS sequence"/>
</dbReference>
<name>A0ABV7WA35_9BURK</name>
<comment type="caution">
    <text evidence="8">The sequence shown here is derived from an EMBL/GenBank/DDBJ whole genome shotgun (WGS) entry which is preliminary data.</text>
</comment>
<evidence type="ECO:0000256" key="2">
    <source>
        <dbReference type="ARBA" id="ARBA00011006"/>
    </source>
</evidence>
<evidence type="ECO:0000313" key="9">
    <source>
        <dbReference type="Proteomes" id="UP001595729"/>
    </source>
</evidence>
<evidence type="ECO:0000256" key="5">
    <source>
        <dbReference type="ARBA" id="ARBA00022989"/>
    </source>
</evidence>
<feature type="transmembrane region" description="Helical" evidence="7">
    <location>
        <begin position="60"/>
        <end position="79"/>
    </location>
</feature>
<dbReference type="PANTHER" id="PTHR33884:SF7">
    <property type="entry name" value="BSL8023 PROTEIN"/>
    <property type="match status" value="1"/>
</dbReference>
<evidence type="ECO:0000256" key="7">
    <source>
        <dbReference type="SAM" id="Phobius"/>
    </source>
</evidence>
<comment type="subcellular location">
    <subcellularLocation>
        <location evidence="1">Cell membrane</location>
        <topology evidence="1">Multi-pass membrane protein</topology>
    </subcellularLocation>
</comment>
<keyword evidence="3" id="KW-1003">Cell membrane</keyword>
<dbReference type="Pfam" id="PF04226">
    <property type="entry name" value="Transgly_assoc"/>
    <property type="match status" value="1"/>
</dbReference>
<evidence type="ECO:0000256" key="1">
    <source>
        <dbReference type="ARBA" id="ARBA00004651"/>
    </source>
</evidence>
<evidence type="ECO:0000313" key="8">
    <source>
        <dbReference type="EMBL" id="MFC3686108.1"/>
    </source>
</evidence>
<evidence type="ECO:0000256" key="3">
    <source>
        <dbReference type="ARBA" id="ARBA00022475"/>
    </source>
</evidence>
<keyword evidence="4 7" id="KW-0812">Transmembrane</keyword>
<feature type="transmembrane region" description="Helical" evidence="7">
    <location>
        <begin position="28"/>
        <end position="53"/>
    </location>
</feature>